<reference evidence="3" key="1">
    <citation type="submission" date="2015-02" db="EMBL/GenBank/DDBJ databases">
        <title>Genome sequencing for Strongylocentrotus purpuratus.</title>
        <authorList>
            <person name="Murali S."/>
            <person name="Liu Y."/>
            <person name="Vee V."/>
            <person name="English A."/>
            <person name="Wang M."/>
            <person name="Skinner E."/>
            <person name="Han Y."/>
            <person name="Muzny D.M."/>
            <person name="Worley K.C."/>
            <person name="Gibbs R.A."/>
        </authorList>
    </citation>
    <scope>NUCLEOTIDE SEQUENCE</scope>
</reference>
<dbReference type="KEGG" id="spu:105436690"/>
<dbReference type="RefSeq" id="XP_030853962.1">
    <property type="nucleotide sequence ID" value="XM_030998102.1"/>
</dbReference>
<organism evidence="2 3">
    <name type="scientific">Strongylocentrotus purpuratus</name>
    <name type="common">Purple sea urchin</name>
    <dbReference type="NCBI Taxonomy" id="7668"/>
    <lineage>
        <taxon>Eukaryota</taxon>
        <taxon>Metazoa</taxon>
        <taxon>Echinodermata</taxon>
        <taxon>Eleutherozoa</taxon>
        <taxon>Echinozoa</taxon>
        <taxon>Echinoidea</taxon>
        <taxon>Euechinoidea</taxon>
        <taxon>Echinacea</taxon>
        <taxon>Camarodonta</taxon>
        <taxon>Echinidea</taxon>
        <taxon>Strongylocentrotidae</taxon>
        <taxon>Strongylocentrotus</taxon>
    </lineage>
</organism>
<accession>A0A7M7PMI8</accession>
<evidence type="ECO:0000256" key="1">
    <source>
        <dbReference type="SAM" id="Phobius"/>
    </source>
</evidence>
<keyword evidence="1" id="KW-0812">Transmembrane</keyword>
<dbReference type="Proteomes" id="UP000007110">
    <property type="component" value="Unassembled WGS sequence"/>
</dbReference>
<dbReference type="InParanoid" id="A0A7M7PMI8"/>
<sequence>MDSQSCNQGGCTVVEQGDAPVSRQTTPVVKPLINYRFQRSSSKMCSLSNLVLALLIILSTTSYSPVLSASISRNVRSTTYEAEQISSLNDYLQELFEYLYDCHIDNEEICILQDFRVRRFADPTVAPVNVVVNNLPVALASQIILENESNEILPILHHQLNIYRRVFERIMTDESHVVPVGDSFHGKFTHARNCITAMIRLTQRYMESRNYSVLAVDNYPEFEDTTNSLVFSPRTLHVLIEFKTILTRFESALSRL</sequence>
<reference evidence="2" key="2">
    <citation type="submission" date="2021-01" db="UniProtKB">
        <authorList>
            <consortium name="EnsemblMetazoa"/>
        </authorList>
    </citation>
    <scope>IDENTIFICATION</scope>
</reference>
<keyword evidence="3" id="KW-1185">Reference proteome</keyword>
<dbReference type="AlphaFoldDB" id="A0A7M7PMI8"/>
<protein>
    <submittedName>
        <fullName evidence="2">Uncharacterized protein</fullName>
    </submittedName>
</protein>
<name>A0A7M7PMI8_STRPU</name>
<feature type="transmembrane region" description="Helical" evidence="1">
    <location>
        <begin position="46"/>
        <end position="66"/>
    </location>
</feature>
<dbReference type="EnsemblMetazoa" id="XM_030998102">
    <property type="protein sequence ID" value="XP_030853962"/>
    <property type="gene ID" value="LOC105436690"/>
</dbReference>
<keyword evidence="1" id="KW-0472">Membrane</keyword>
<evidence type="ECO:0000313" key="3">
    <source>
        <dbReference type="Proteomes" id="UP000007110"/>
    </source>
</evidence>
<evidence type="ECO:0000313" key="2">
    <source>
        <dbReference type="EnsemblMetazoa" id="XP_030853962"/>
    </source>
</evidence>
<keyword evidence="1" id="KW-1133">Transmembrane helix</keyword>
<dbReference type="GeneID" id="105436690"/>
<proteinExistence type="predicted"/>